<feature type="transmembrane region" description="Helical" evidence="5">
    <location>
        <begin position="387"/>
        <end position="412"/>
    </location>
</feature>
<evidence type="ECO:0000256" key="3">
    <source>
        <dbReference type="ARBA" id="ARBA00022989"/>
    </source>
</evidence>
<dbReference type="PANTHER" id="PTHR37422">
    <property type="entry name" value="TEICHURONIC ACID BIOSYNTHESIS PROTEIN TUAE"/>
    <property type="match status" value="1"/>
</dbReference>
<evidence type="ECO:0000256" key="4">
    <source>
        <dbReference type="ARBA" id="ARBA00023136"/>
    </source>
</evidence>
<sequence>MKRGFLTVPRWDRRAILRFWVTFVVAVGFAGLVTAAILRLLDEPEVWVGLAIPFLAALAIGMFAVPVHMLPAIVVVILAVFPTRLIPSGGPFNALPPMALLLAVWVFRRLVLDQRSPRLERFGPVTRVGPRLAVYTLAILFAAWLFIAAFLAGGGETELGWSIAFVLSALVPLLVFDAREEVALLRPVLIIVGALVGLNIFIEMLLGFSPVYGIVDVVLGASREFEFSVYRARGAFSHPLFAGAFLTIPVCLAIGGWITTGKKWMLLCGALAGAGILGTVSRGSIAAVAVAVAIALVVTPFFLGWQRITRWFALLALAAVGGLAVLNFGPLLDRADSIESRLSADVRDRALTVAIDAAQYGGWFGTGPGTSGETGRLFDSIVIENSLLQLLISVGVPGLLFFLGFMGCLVLAAWSHRDLGVGMAVIAYVVAITGFNSLDAVRSMHILIGILALLAVNDAREMARPATDVRDSFPTPTSVTAG</sequence>
<proteinExistence type="predicted"/>
<accession>A0ABZ0VAJ5</accession>
<keyword evidence="4 5" id="KW-0472">Membrane</keyword>
<reference evidence="7 8" key="1">
    <citation type="submission" date="2023-06" db="EMBL/GenBank/DDBJ databases">
        <title>Rock-solubilizing bacteria, Microbacterium invictum, promotes re-establishment of vegetation in rocky wasteland by accelerating rock bio-weathering and reshaping soil bacterial community.</title>
        <authorList>
            <person name="Liu C."/>
        </authorList>
    </citation>
    <scope>NUCLEOTIDE SEQUENCE [LARGE SCALE GENOMIC DNA]</scope>
    <source>
        <strain evidence="7 8">X-18</strain>
    </source>
</reference>
<keyword evidence="8" id="KW-1185">Reference proteome</keyword>
<name>A0ABZ0VAJ5_9MICO</name>
<feature type="transmembrane region" description="Helical" evidence="5">
    <location>
        <begin position="46"/>
        <end position="65"/>
    </location>
</feature>
<dbReference type="EMBL" id="CP139779">
    <property type="protein sequence ID" value="WQB69827.1"/>
    <property type="molecule type" value="Genomic_DNA"/>
</dbReference>
<dbReference type="Pfam" id="PF04932">
    <property type="entry name" value="Wzy_C"/>
    <property type="match status" value="1"/>
</dbReference>
<evidence type="ECO:0000256" key="5">
    <source>
        <dbReference type="SAM" id="Phobius"/>
    </source>
</evidence>
<dbReference type="RefSeq" id="WP_322409953.1">
    <property type="nucleotide sequence ID" value="NZ_CP139779.1"/>
</dbReference>
<evidence type="ECO:0000313" key="7">
    <source>
        <dbReference type="EMBL" id="WQB69827.1"/>
    </source>
</evidence>
<keyword evidence="2 5" id="KW-0812">Transmembrane</keyword>
<feature type="transmembrane region" description="Helical" evidence="5">
    <location>
        <begin position="188"/>
        <end position="215"/>
    </location>
</feature>
<gene>
    <name evidence="7" type="ORF">T9R20_14160</name>
</gene>
<evidence type="ECO:0000256" key="2">
    <source>
        <dbReference type="ARBA" id="ARBA00022692"/>
    </source>
</evidence>
<feature type="transmembrane region" description="Helical" evidence="5">
    <location>
        <begin position="20"/>
        <end position="40"/>
    </location>
</feature>
<organism evidence="7 8">
    <name type="scientific">Microbacterium invictum</name>
    <dbReference type="NCBI Taxonomy" id="515415"/>
    <lineage>
        <taxon>Bacteria</taxon>
        <taxon>Bacillati</taxon>
        <taxon>Actinomycetota</taxon>
        <taxon>Actinomycetes</taxon>
        <taxon>Micrococcales</taxon>
        <taxon>Microbacteriaceae</taxon>
        <taxon>Microbacterium</taxon>
    </lineage>
</organism>
<feature type="transmembrane region" description="Helical" evidence="5">
    <location>
        <begin position="312"/>
        <end position="332"/>
    </location>
</feature>
<evidence type="ECO:0000256" key="1">
    <source>
        <dbReference type="ARBA" id="ARBA00004141"/>
    </source>
</evidence>
<evidence type="ECO:0000313" key="8">
    <source>
        <dbReference type="Proteomes" id="UP001324533"/>
    </source>
</evidence>
<dbReference type="InterPro" id="IPR051533">
    <property type="entry name" value="WaaL-like"/>
</dbReference>
<feature type="transmembrane region" description="Helical" evidence="5">
    <location>
        <begin position="92"/>
        <end position="111"/>
    </location>
</feature>
<feature type="domain" description="O-antigen ligase-related" evidence="6">
    <location>
        <begin position="270"/>
        <end position="403"/>
    </location>
</feature>
<dbReference type="PANTHER" id="PTHR37422:SF13">
    <property type="entry name" value="LIPOPOLYSACCHARIDE BIOSYNTHESIS PROTEIN PA4999-RELATED"/>
    <property type="match status" value="1"/>
</dbReference>
<dbReference type="InterPro" id="IPR007016">
    <property type="entry name" value="O-antigen_ligase-rel_domated"/>
</dbReference>
<keyword evidence="3 5" id="KW-1133">Transmembrane helix</keyword>
<feature type="transmembrane region" description="Helical" evidence="5">
    <location>
        <begin position="159"/>
        <end position="176"/>
    </location>
</feature>
<evidence type="ECO:0000259" key="6">
    <source>
        <dbReference type="Pfam" id="PF04932"/>
    </source>
</evidence>
<feature type="transmembrane region" description="Helical" evidence="5">
    <location>
        <begin position="419"/>
        <end position="438"/>
    </location>
</feature>
<protein>
    <recommendedName>
        <fullName evidence="6">O-antigen ligase-related domain-containing protein</fullName>
    </recommendedName>
</protein>
<comment type="subcellular location">
    <subcellularLocation>
        <location evidence="1">Membrane</location>
        <topology evidence="1">Multi-pass membrane protein</topology>
    </subcellularLocation>
</comment>
<feature type="transmembrane region" description="Helical" evidence="5">
    <location>
        <begin position="70"/>
        <end position="86"/>
    </location>
</feature>
<feature type="transmembrane region" description="Helical" evidence="5">
    <location>
        <begin position="264"/>
        <end position="280"/>
    </location>
</feature>
<feature type="transmembrane region" description="Helical" evidence="5">
    <location>
        <begin position="286"/>
        <end position="305"/>
    </location>
</feature>
<feature type="transmembrane region" description="Helical" evidence="5">
    <location>
        <begin position="235"/>
        <end position="257"/>
    </location>
</feature>
<dbReference type="Proteomes" id="UP001324533">
    <property type="component" value="Chromosome"/>
</dbReference>
<feature type="transmembrane region" description="Helical" evidence="5">
    <location>
        <begin position="132"/>
        <end position="153"/>
    </location>
</feature>